<dbReference type="SUPFAM" id="SSF47413">
    <property type="entry name" value="lambda repressor-like DNA-binding domains"/>
    <property type="match status" value="1"/>
</dbReference>
<dbReference type="PROSITE" id="PS50943">
    <property type="entry name" value="HTH_CROC1"/>
    <property type="match status" value="1"/>
</dbReference>
<dbReference type="SUPFAM" id="SSF53822">
    <property type="entry name" value="Periplasmic binding protein-like I"/>
    <property type="match status" value="1"/>
</dbReference>
<feature type="domain" description="HTH lacI-type" evidence="4">
    <location>
        <begin position="8"/>
        <end position="62"/>
    </location>
</feature>
<reference evidence="7" key="1">
    <citation type="journal article" date="2019" name="Int. J. Syst. Evol. Microbiol.">
        <title>The Global Catalogue of Microorganisms (GCM) 10K type strain sequencing project: providing services to taxonomists for standard genome sequencing and annotation.</title>
        <authorList>
            <consortium name="The Broad Institute Genomics Platform"/>
            <consortium name="The Broad Institute Genome Sequencing Center for Infectious Disease"/>
            <person name="Wu L."/>
            <person name="Ma J."/>
        </authorList>
    </citation>
    <scope>NUCLEOTIDE SEQUENCE [LARGE SCALE GENOMIC DNA]</scope>
    <source>
        <strain evidence="7">CGMCC 1.16455</strain>
    </source>
</reference>
<accession>A0ABW0FKJ3</accession>
<dbReference type="InterPro" id="IPR028082">
    <property type="entry name" value="Peripla_BP_I"/>
</dbReference>
<dbReference type="EMBL" id="JBHSLN010000084">
    <property type="protein sequence ID" value="MFC5298900.1"/>
    <property type="molecule type" value="Genomic_DNA"/>
</dbReference>
<dbReference type="InterPro" id="IPR046335">
    <property type="entry name" value="LacI/GalR-like_sensor"/>
</dbReference>
<feature type="domain" description="HTH cro/C1-type" evidence="5">
    <location>
        <begin position="9"/>
        <end position="52"/>
    </location>
</feature>
<dbReference type="Pfam" id="PF13377">
    <property type="entry name" value="Peripla_BP_3"/>
    <property type="match status" value="1"/>
</dbReference>
<dbReference type="InterPro" id="IPR000843">
    <property type="entry name" value="HTH_LacI"/>
</dbReference>
<dbReference type="GO" id="GO:0003677">
    <property type="term" value="F:DNA binding"/>
    <property type="evidence" value="ECO:0007669"/>
    <property type="project" value="UniProtKB-KW"/>
</dbReference>
<dbReference type="CDD" id="cd06267">
    <property type="entry name" value="PBP1_LacI_sugar_binding-like"/>
    <property type="match status" value="1"/>
</dbReference>
<keyword evidence="3" id="KW-0804">Transcription</keyword>
<dbReference type="InterPro" id="IPR001387">
    <property type="entry name" value="Cro/C1-type_HTH"/>
</dbReference>
<dbReference type="Gene3D" id="3.40.50.2300">
    <property type="match status" value="2"/>
</dbReference>
<dbReference type="CDD" id="cd01392">
    <property type="entry name" value="HTH_LacI"/>
    <property type="match status" value="1"/>
</dbReference>
<dbReference type="PANTHER" id="PTHR30146">
    <property type="entry name" value="LACI-RELATED TRANSCRIPTIONAL REPRESSOR"/>
    <property type="match status" value="1"/>
</dbReference>
<evidence type="ECO:0000313" key="6">
    <source>
        <dbReference type="EMBL" id="MFC5298900.1"/>
    </source>
</evidence>
<keyword evidence="2 6" id="KW-0238">DNA-binding</keyword>
<evidence type="ECO:0000256" key="3">
    <source>
        <dbReference type="ARBA" id="ARBA00023163"/>
    </source>
</evidence>
<organism evidence="6 7">
    <name type="scientific">Brachybacterium tyrofermentans</name>
    <dbReference type="NCBI Taxonomy" id="47848"/>
    <lineage>
        <taxon>Bacteria</taxon>
        <taxon>Bacillati</taxon>
        <taxon>Actinomycetota</taxon>
        <taxon>Actinomycetes</taxon>
        <taxon>Micrococcales</taxon>
        <taxon>Dermabacteraceae</taxon>
        <taxon>Brachybacterium</taxon>
    </lineage>
</organism>
<dbReference type="GeneID" id="303299347"/>
<evidence type="ECO:0000313" key="7">
    <source>
        <dbReference type="Proteomes" id="UP001595937"/>
    </source>
</evidence>
<dbReference type="Proteomes" id="UP001595937">
    <property type="component" value="Unassembled WGS sequence"/>
</dbReference>
<gene>
    <name evidence="6" type="ORF">ACFPK8_15415</name>
</gene>
<dbReference type="SMART" id="SM00354">
    <property type="entry name" value="HTH_LACI"/>
    <property type="match status" value="1"/>
</dbReference>
<protein>
    <submittedName>
        <fullName evidence="6">LacI family DNA-binding transcriptional regulator</fullName>
    </submittedName>
</protein>
<evidence type="ECO:0000259" key="4">
    <source>
        <dbReference type="PROSITE" id="PS50932"/>
    </source>
</evidence>
<comment type="caution">
    <text evidence="6">The sequence shown here is derived from an EMBL/GenBank/DDBJ whole genome shotgun (WGS) entry which is preliminary data.</text>
</comment>
<dbReference type="PROSITE" id="PS50932">
    <property type="entry name" value="HTH_LACI_2"/>
    <property type="match status" value="1"/>
</dbReference>
<proteinExistence type="predicted"/>
<dbReference type="Pfam" id="PF00356">
    <property type="entry name" value="LacI"/>
    <property type="match status" value="1"/>
</dbReference>
<dbReference type="PRINTS" id="PR00036">
    <property type="entry name" value="HTHLACI"/>
</dbReference>
<evidence type="ECO:0000256" key="2">
    <source>
        <dbReference type="ARBA" id="ARBA00023125"/>
    </source>
</evidence>
<evidence type="ECO:0000256" key="1">
    <source>
        <dbReference type="ARBA" id="ARBA00023015"/>
    </source>
</evidence>
<evidence type="ECO:0000259" key="5">
    <source>
        <dbReference type="PROSITE" id="PS50943"/>
    </source>
</evidence>
<keyword evidence="7" id="KW-1185">Reference proteome</keyword>
<dbReference type="InterPro" id="IPR010982">
    <property type="entry name" value="Lambda_DNA-bd_dom_sf"/>
</dbReference>
<dbReference type="RefSeq" id="WP_343926613.1">
    <property type="nucleotide sequence ID" value="NZ_BAAAIR010000105.1"/>
</dbReference>
<name>A0ABW0FKJ3_9MICO</name>
<keyword evidence="1" id="KW-0805">Transcription regulation</keyword>
<dbReference type="Gene3D" id="1.10.260.40">
    <property type="entry name" value="lambda repressor-like DNA-binding domains"/>
    <property type="match status" value="1"/>
</dbReference>
<sequence length="343" mass="36954">MPRRSASPTITQVAEAAGVSRATVSRVLNGSTRVDPGIAIRVREAAGTLRYRPNLTARNLSTGRTLTIALVIPDLGNPMFQVILRGISRAAEADGYSVLVAEVASPEREAAIAREARRQCDAVVLVSPRMDDQVLDELVEQISPVVLVNRRTTDPRFASVGIDYAAGMKQLVEHLVGFGHRDLLYASGPPRSVANRERLTALHALVDADPALTLRSIRCGSGLADGYRVAAEVLDSGATAVLAFNDLVAHGLLTRMHELGVDVPRDLSLTGFDGIELSRVLNPHMTTVGQEELDAGTVAWTLLRRRIQRSDAQGRPEQDDARDDVLLEPQIIIGDSTGPVTSR</sequence>
<dbReference type="PANTHER" id="PTHR30146:SF138">
    <property type="entry name" value="TRANSCRIPTIONAL REGULATORY PROTEIN"/>
    <property type="match status" value="1"/>
</dbReference>